<dbReference type="Proteomes" id="UP000465241">
    <property type="component" value="Unassembled WGS sequence"/>
</dbReference>
<dbReference type="Gene3D" id="2.30.40.10">
    <property type="entry name" value="Urease, subunit C, domain 1"/>
    <property type="match status" value="1"/>
</dbReference>
<comment type="caution">
    <text evidence="3">The sequence shown here is derived from an EMBL/GenBank/DDBJ whole genome shotgun (WGS) entry which is preliminary data.</text>
</comment>
<dbReference type="InterPro" id="IPR011059">
    <property type="entry name" value="Metal-dep_hydrolase_composite"/>
</dbReference>
<dbReference type="GO" id="GO:0016810">
    <property type="term" value="F:hydrolase activity, acting on carbon-nitrogen (but not peptide) bonds"/>
    <property type="evidence" value="ECO:0007669"/>
    <property type="project" value="InterPro"/>
</dbReference>
<evidence type="ECO:0000313" key="4">
    <source>
        <dbReference type="Proteomes" id="UP000465241"/>
    </source>
</evidence>
<dbReference type="PANTHER" id="PTHR43794:SF11">
    <property type="entry name" value="AMIDOHYDROLASE-RELATED DOMAIN-CONTAINING PROTEIN"/>
    <property type="match status" value="1"/>
</dbReference>
<dbReference type="CDD" id="cd01298">
    <property type="entry name" value="ATZ_TRZ_like"/>
    <property type="match status" value="1"/>
</dbReference>
<evidence type="ECO:0000256" key="1">
    <source>
        <dbReference type="ARBA" id="ARBA00022801"/>
    </source>
</evidence>
<dbReference type="Gene3D" id="3.20.20.140">
    <property type="entry name" value="Metal-dependent hydrolases"/>
    <property type="match status" value="1"/>
</dbReference>
<feature type="domain" description="Amidohydrolase-related" evidence="2">
    <location>
        <begin position="52"/>
        <end position="433"/>
    </location>
</feature>
<keyword evidence="4" id="KW-1185">Reference proteome</keyword>
<protein>
    <submittedName>
        <fullName evidence="3">N-ethylammeline chlorohydrolase</fullName>
    </submittedName>
</protein>
<gene>
    <name evidence="3" type="ORF">MMUR_28530</name>
</gene>
<dbReference type="SUPFAM" id="SSF51556">
    <property type="entry name" value="Metallo-dependent hydrolases"/>
    <property type="match status" value="1"/>
</dbReference>
<dbReference type="InterPro" id="IPR050287">
    <property type="entry name" value="MTA/SAH_deaminase"/>
</dbReference>
<dbReference type="AlphaFoldDB" id="A0A7I9WNC4"/>
<evidence type="ECO:0000313" key="3">
    <source>
        <dbReference type="EMBL" id="GFG58717.1"/>
    </source>
</evidence>
<evidence type="ECO:0000259" key="2">
    <source>
        <dbReference type="Pfam" id="PF01979"/>
    </source>
</evidence>
<keyword evidence="1 3" id="KW-0378">Hydrolase</keyword>
<dbReference type="InterPro" id="IPR006680">
    <property type="entry name" value="Amidohydro-rel"/>
</dbReference>
<organism evidence="3 4">
    <name type="scientific">Mycolicibacterium murale</name>
    <dbReference type="NCBI Taxonomy" id="182220"/>
    <lineage>
        <taxon>Bacteria</taxon>
        <taxon>Bacillati</taxon>
        <taxon>Actinomycetota</taxon>
        <taxon>Actinomycetes</taxon>
        <taxon>Mycobacteriales</taxon>
        <taxon>Mycobacteriaceae</taxon>
        <taxon>Mycolicibacterium</taxon>
    </lineage>
</organism>
<dbReference type="PANTHER" id="PTHR43794">
    <property type="entry name" value="AMINOHYDROLASE SSNA-RELATED"/>
    <property type="match status" value="1"/>
</dbReference>
<proteinExistence type="predicted"/>
<sequence>MNRTILRNVTIEVGAQRCEERDIVIADGVITEIGTNVAAVDDDEILELAGHLVIPGLANCHTHSNENWFRGKFDNLPLEPWMIYAYPTAFGPAPTPRDVYLRTLIGAIEAARTGTTCVVDFIYEFAGYTEERLGAMVQAYRDVGIRAQICIAIADRPFRDTVILDEKLLPAEAVRVLDAEPIWSSDDSLSFVRRMVEKFHDPQGGIAIGLGPSGPQRCTDEMLTGSRRLADELDLQIHTHVLETKMQRRSGLDMYGKSIVAHLADIDFLSPRTHLVHGVWLSDEDVDILAGSGASVVHNPISNLKLGSGVSPITALRTKGVPVSLGTDGMCAGDGQNMLEAMKLAAILHKVEAIPYSEWLGGRDSLEMATLGGAVATGGKGQRGRIEVGQQADLLVFDMDDYAFTPLNEPILHVTLQIPTQALTHVFVRGEVVVEHRRLTGLNEKEVLREARERATEVLEEHTRAFDFGDLLIPSLSAGWQGALAWDSPVNRYLG</sequence>
<accession>A0A7I9WNC4</accession>
<reference evidence="3 4" key="1">
    <citation type="journal article" date="2019" name="Emerg. Microbes Infect.">
        <title>Comprehensive subspecies identification of 175 nontuberculous mycobacteria species based on 7547 genomic profiles.</title>
        <authorList>
            <person name="Matsumoto Y."/>
            <person name="Kinjo T."/>
            <person name="Motooka D."/>
            <person name="Nabeya D."/>
            <person name="Jung N."/>
            <person name="Uechi K."/>
            <person name="Horii T."/>
            <person name="Iida T."/>
            <person name="Fujita J."/>
            <person name="Nakamura S."/>
        </authorList>
    </citation>
    <scope>NUCLEOTIDE SEQUENCE [LARGE SCALE GENOMIC DNA]</scope>
    <source>
        <strain evidence="3 4">JCM 13392</strain>
    </source>
</reference>
<name>A0A7I9WNC4_9MYCO</name>
<dbReference type="SUPFAM" id="SSF51338">
    <property type="entry name" value="Composite domain of metallo-dependent hydrolases"/>
    <property type="match status" value="1"/>
</dbReference>
<dbReference type="Pfam" id="PF01979">
    <property type="entry name" value="Amidohydro_1"/>
    <property type="match status" value="1"/>
</dbReference>
<dbReference type="EMBL" id="BLKT01000003">
    <property type="protein sequence ID" value="GFG58717.1"/>
    <property type="molecule type" value="Genomic_DNA"/>
</dbReference>
<dbReference type="InterPro" id="IPR032466">
    <property type="entry name" value="Metal_Hydrolase"/>
</dbReference>